<name>A0A6J6C8S1_9ZZZZ</name>
<gene>
    <name evidence="1" type="ORF">UFOPK1503_00690</name>
</gene>
<proteinExistence type="predicted"/>
<protein>
    <submittedName>
        <fullName evidence="1">Unannotated protein</fullName>
    </submittedName>
</protein>
<organism evidence="1">
    <name type="scientific">freshwater metagenome</name>
    <dbReference type="NCBI Taxonomy" id="449393"/>
    <lineage>
        <taxon>unclassified sequences</taxon>
        <taxon>metagenomes</taxon>
        <taxon>ecological metagenomes</taxon>
    </lineage>
</organism>
<dbReference type="EMBL" id="CAEZST010000009">
    <property type="protein sequence ID" value="CAB4546588.1"/>
    <property type="molecule type" value="Genomic_DNA"/>
</dbReference>
<evidence type="ECO:0000313" key="1">
    <source>
        <dbReference type="EMBL" id="CAB4546588.1"/>
    </source>
</evidence>
<reference evidence="1" key="1">
    <citation type="submission" date="2020-05" db="EMBL/GenBank/DDBJ databases">
        <authorList>
            <person name="Chiriac C."/>
            <person name="Salcher M."/>
            <person name="Ghai R."/>
            <person name="Kavagutti S V."/>
        </authorList>
    </citation>
    <scope>NUCLEOTIDE SEQUENCE</scope>
</reference>
<dbReference type="AlphaFoldDB" id="A0A6J6C8S1"/>
<accession>A0A6J6C8S1</accession>
<sequence length="130" mass="14570">MLQVVDKELIYKLSPLEMLGALLGAPSARVKNLKSVELHQDPWTSKVLRGIRAPGTGFPFVIMLGTLRHRFGKDFSVVYRRRPVLLLEFENESFARWIIPAAEENIKLLSSLNPNWPKLATENSSGAAKA</sequence>